<evidence type="ECO:0000313" key="1">
    <source>
        <dbReference type="EMBL" id="DAF91611.1"/>
    </source>
</evidence>
<organism evidence="1">
    <name type="scientific">Siphoviridae sp. ctcK97</name>
    <dbReference type="NCBI Taxonomy" id="2825571"/>
    <lineage>
        <taxon>Viruses</taxon>
        <taxon>Duplodnaviria</taxon>
        <taxon>Heunggongvirae</taxon>
        <taxon>Uroviricota</taxon>
        <taxon>Caudoviricetes</taxon>
    </lineage>
</organism>
<sequence>MERMRESILNPLKWVGPPRTKVLYATLLIPFTALSKGAKHECAREQVSE</sequence>
<dbReference type="EMBL" id="BK016058">
    <property type="protein sequence ID" value="DAF91611.1"/>
    <property type="molecule type" value="Genomic_DNA"/>
</dbReference>
<proteinExistence type="predicted"/>
<protein>
    <submittedName>
        <fullName evidence="1">Uncharacterized protein</fullName>
    </submittedName>
</protein>
<accession>A0A8S5UB07</accession>
<reference evidence="1" key="1">
    <citation type="journal article" date="2021" name="Proc. Natl. Acad. Sci. U.S.A.">
        <title>A Catalog of Tens of Thousands of Viruses from Human Metagenomes Reveals Hidden Associations with Chronic Diseases.</title>
        <authorList>
            <person name="Tisza M.J."/>
            <person name="Buck C.B."/>
        </authorList>
    </citation>
    <scope>NUCLEOTIDE SEQUENCE</scope>
    <source>
        <strain evidence="1">CtcK97</strain>
    </source>
</reference>
<name>A0A8S5UB07_9CAUD</name>